<reference evidence="9 10" key="2">
    <citation type="submission" date="2008-10" db="EMBL/GenBank/DDBJ databases">
        <title>Draft genome sequence of Clostridium hiranonis (DSM 13275).</title>
        <authorList>
            <person name="Sudarsanam P."/>
            <person name="Ley R."/>
            <person name="Guruge J."/>
            <person name="Turnbaugh P.J."/>
            <person name="Mahowald M."/>
            <person name="Liep D."/>
            <person name="Gordon J."/>
        </authorList>
    </citation>
    <scope>NUCLEOTIDE SEQUENCE [LARGE SCALE GENOMIC DNA]</scope>
    <source>
        <strain evidence="9 10">DSM 13275</strain>
    </source>
</reference>
<name>B6FXY6_PEPHT</name>
<gene>
    <name evidence="9" type="ORF">CLOHIR_00737</name>
</gene>
<keyword evidence="10" id="KW-1185">Reference proteome</keyword>
<evidence type="ECO:0000256" key="1">
    <source>
        <dbReference type="ARBA" id="ARBA00001947"/>
    </source>
</evidence>
<dbReference type="GO" id="GO:0016020">
    <property type="term" value="C:membrane"/>
    <property type="evidence" value="ECO:0007669"/>
    <property type="project" value="UniProtKB-SubCell"/>
</dbReference>
<dbReference type="HOGENOM" id="CLU_753783_0_0_9"/>
<feature type="transmembrane region" description="Helical" evidence="7">
    <location>
        <begin position="130"/>
        <end position="155"/>
    </location>
</feature>
<comment type="cofactor">
    <cofactor evidence="1">
        <name>Zn(2+)</name>
        <dbReference type="ChEBI" id="CHEBI:29105"/>
    </cofactor>
</comment>
<dbReference type="Pfam" id="PF02163">
    <property type="entry name" value="Peptidase_M50"/>
    <property type="match status" value="1"/>
</dbReference>
<feature type="domain" description="Peptidase M50" evidence="8">
    <location>
        <begin position="39"/>
        <end position="216"/>
    </location>
</feature>
<comment type="caution">
    <text evidence="9">The sequence shown here is derived from an EMBL/GenBank/DDBJ whole genome shotgun (WGS) entry which is preliminary data.</text>
</comment>
<dbReference type="InterPro" id="IPR008915">
    <property type="entry name" value="Peptidase_M50"/>
</dbReference>
<evidence type="ECO:0000256" key="2">
    <source>
        <dbReference type="ARBA" id="ARBA00004141"/>
    </source>
</evidence>
<dbReference type="STRING" id="500633.CLOHIR_00737"/>
<evidence type="ECO:0000256" key="6">
    <source>
        <dbReference type="ARBA" id="ARBA00023136"/>
    </source>
</evidence>
<keyword evidence="5 7" id="KW-1133">Transmembrane helix</keyword>
<evidence type="ECO:0000256" key="5">
    <source>
        <dbReference type="ARBA" id="ARBA00022989"/>
    </source>
</evidence>
<evidence type="ECO:0000313" key="9">
    <source>
        <dbReference type="EMBL" id="EEA85631.1"/>
    </source>
</evidence>
<dbReference type="AlphaFoldDB" id="B6FXY6"/>
<feature type="transmembrane region" description="Helical" evidence="7">
    <location>
        <begin position="39"/>
        <end position="58"/>
    </location>
</feature>
<evidence type="ECO:0000259" key="8">
    <source>
        <dbReference type="Pfam" id="PF02163"/>
    </source>
</evidence>
<comment type="subcellular location">
    <subcellularLocation>
        <location evidence="2">Membrane</location>
        <topology evidence="2">Multi-pass membrane protein</topology>
    </subcellularLocation>
</comment>
<proteinExistence type="inferred from homology"/>
<organism evidence="9 10">
    <name type="scientific">Peptacetobacter hiranonis (strain DSM 13275 / JCM 10541 / KCTC 15199 / TO-931)</name>
    <name type="common">Clostridium hiranonis</name>
    <dbReference type="NCBI Taxonomy" id="500633"/>
    <lineage>
        <taxon>Bacteria</taxon>
        <taxon>Bacillati</taxon>
        <taxon>Bacillota</taxon>
        <taxon>Clostridia</taxon>
        <taxon>Peptostreptococcales</taxon>
        <taxon>Peptostreptococcaceae</taxon>
        <taxon>Peptacetobacter</taxon>
    </lineage>
</organism>
<accession>B6FXY6</accession>
<comment type="similarity">
    <text evidence="3">Belongs to the peptidase M50B family.</text>
</comment>
<feature type="transmembrane region" description="Helical" evidence="7">
    <location>
        <begin position="12"/>
        <end position="33"/>
    </location>
</feature>
<evidence type="ECO:0000256" key="7">
    <source>
        <dbReference type="SAM" id="Phobius"/>
    </source>
</evidence>
<sequence length="367" mass="42227">MGKTLFKLFKLLIYTSVGVAIGLSVAFLDLSIFELSVCFLVQLAVFVLIHEFAHGKVAEMNGLRFTKLYAGPIIVIRKDKRFVRIKKNKLQGTYLGRANIENGEIRSDLEFDRHVIAWKRAISAGPKSDIVLSILCLAAGIYFKYPIIIVSTIVLDLAMCIPSYFYGDGTHYKSMERDDIFTVSVMYSNSIIGEDGISPDTEKYLVSKLENELEKTEINDDTIVSLSIAARTLLFQKILDGKYSGYRIEEIIWDVRDGNPARFKKMTDRMYFRNLINTAVLYYTCIENDLKKAQILFRSIKNTKHVNYVEKNDFLRSRYVLGMQNNKEELVSHKYRNPIFKGCKSLEEAEDKMDEIVIEYVDKMGFY</sequence>
<evidence type="ECO:0000313" key="10">
    <source>
        <dbReference type="Proteomes" id="UP000003178"/>
    </source>
</evidence>
<dbReference type="OrthoDB" id="1752663at2"/>
<dbReference type="GO" id="GO:0006508">
    <property type="term" value="P:proteolysis"/>
    <property type="evidence" value="ECO:0007669"/>
    <property type="project" value="InterPro"/>
</dbReference>
<keyword evidence="6 7" id="KW-0472">Membrane</keyword>
<dbReference type="EMBL" id="ABWP01000029">
    <property type="protein sequence ID" value="EEA85631.1"/>
    <property type="molecule type" value="Genomic_DNA"/>
</dbReference>
<reference evidence="9 10" key="1">
    <citation type="submission" date="2008-09" db="EMBL/GenBank/DDBJ databases">
        <authorList>
            <person name="Fulton L."/>
            <person name="Clifton S."/>
            <person name="Fulton B."/>
            <person name="Xu J."/>
            <person name="Minx P."/>
            <person name="Pepin K.H."/>
            <person name="Johnson M."/>
            <person name="Thiruvilangam P."/>
            <person name="Bhonagiri V."/>
            <person name="Nash W.E."/>
            <person name="Mardis E.R."/>
            <person name="Wilson R.K."/>
        </authorList>
    </citation>
    <scope>NUCLEOTIDE SEQUENCE [LARGE SCALE GENOMIC DNA]</scope>
    <source>
        <strain evidence="9 10">DSM 13275</strain>
    </source>
</reference>
<keyword evidence="4 7" id="KW-0812">Transmembrane</keyword>
<dbReference type="Proteomes" id="UP000003178">
    <property type="component" value="Unassembled WGS sequence"/>
</dbReference>
<evidence type="ECO:0000256" key="4">
    <source>
        <dbReference type="ARBA" id="ARBA00022692"/>
    </source>
</evidence>
<protein>
    <recommendedName>
        <fullName evidence="8">Peptidase M50 domain-containing protein</fullName>
    </recommendedName>
</protein>
<dbReference type="RefSeq" id="WP_006439649.1">
    <property type="nucleotide sequence ID" value="NZ_DS995356.1"/>
</dbReference>
<evidence type="ECO:0000256" key="3">
    <source>
        <dbReference type="ARBA" id="ARBA00007931"/>
    </source>
</evidence>